<evidence type="ECO:0000313" key="3">
    <source>
        <dbReference type="EMBL" id="KAB7729378.1"/>
    </source>
</evidence>
<dbReference type="GO" id="GO:0016787">
    <property type="term" value="F:hydrolase activity"/>
    <property type="evidence" value="ECO:0007669"/>
    <property type="project" value="UniProtKB-KW"/>
</dbReference>
<reference evidence="3 4" key="1">
    <citation type="submission" date="2019-10" db="EMBL/GenBank/DDBJ databases">
        <title>Rudanella paleaurantiibacter sp. nov., isolated from sludge.</title>
        <authorList>
            <person name="Xu S.Q."/>
        </authorList>
    </citation>
    <scope>NUCLEOTIDE SEQUENCE [LARGE SCALE GENOMIC DNA]</scope>
    <source>
        <strain evidence="3 4">HX-22-17</strain>
    </source>
</reference>
<name>A0A7J5TXK9_9BACT</name>
<dbReference type="EMBL" id="WELI01000006">
    <property type="protein sequence ID" value="KAB7729378.1"/>
    <property type="molecule type" value="Genomic_DNA"/>
</dbReference>
<evidence type="ECO:0000259" key="2">
    <source>
        <dbReference type="Pfam" id="PF12697"/>
    </source>
</evidence>
<proteinExistence type="predicted"/>
<comment type="caution">
    <text evidence="3">The sequence shown here is derived from an EMBL/GenBank/DDBJ whole genome shotgun (WGS) entry which is preliminary data.</text>
</comment>
<dbReference type="RefSeq" id="WP_152125458.1">
    <property type="nucleotide sequence ID" value="NZ_WELI01000006.1"/>
</dbReference>
<sequence>MKLHTFSEGHGEPTFVLLHFFGSSGREYAGVMSALAGRYRCIAPDLRGFGESATAPDGDYSVDAMTDDVLRLIEQMVTGPFVVVGHSMSSKVALNLAARQPAHLLGLVLLAPSPLSPEPIDDDERQRLLTTHGQRAAAEKTRQNITSAPLSKAAQEQIVADDLRSSDAAWQAWLTHGSRENLEERAARITQPVQIVLGADDEHITAPLMEETLLRVLPQARLTTLSGAAHVLPLEKPAEVADILGTFAAWLLSRQIPTPYAATKPTLLAG</sequence>
<organism evidence="3 4">
    <name type="scientific">Rudanella paleaurantiibacter</name>
    <dbReference type="NCBI Taxonomy" id="2614655"/>
    <lineage>
        <taxon>Bacteria</taxon>
        <taxon>Pseudomonadati</taxon>
        <taxon>Bacteroidota</taxon>
        <taxon>Cytophagia</taxon>
        <taxon>Cytophagales</taxon>
        <taxon>Cytophagaceae</taxon>
        <taxon>Rudanella</taxon>
    </lineage>
</organism>
<dbReference type="InterPro" id="IPR050266">
    <property type="entry name" value="AB_hydrolase_sf"/>
</dbReference>
<feature type="domain" description="AB hydrolase-1" evidence="2">
    <location>
        <begin position="15"/>
        <end position="242"/>
    </location>
</feature>
<keyword evidence="1 3" id="KW-0378">Hydrolase</keyword>
<dbReference type="PANTHER" id="PTHR43798">
    <property type="entry name" value="MONOACYLGLYCEROL LIPASE"/>
    <property type="match status" value="1"/>
</dbReference>
<dbReference type="InterPro" id="IPR029058">
    <property type="entry name" value="AB_hydrolase_fold"/>
</dbReference>
<dbReference type="SUPFAM" id="SSF53474">
    <property type="entry name" value="alpha/beta-Hydrolases"/>
    <property type="match status" value="1"/>
</dbReference>
<dbReference type="InterPro" id="IPR000073">
    <property type="entry name" value="AB_hydrolase_1"/>
</dbReference>
<dbReference type="Gene3D" id="3.40.50.1820">
    <property type="entry name" value="alpha/beta hydrolase"/>
    <property type="match status" value="1"/>
</dbReference>
<dbReference type="PANTHER" id="PTHR43798:SF31">
    <property type="entry name" value="AB HYDROLASE SUPERFAMILY PROTEIN YCLE"/>
    <property type="match status" value="1"/>
</dbReference>
<keyword evidence="4" id="KW-1185">Reference proteome</keyword>
<evidence type="ECO:0000313" key="4">
    <source>
        <dbReference type="Proteomes" id="UP000488299"/>
    </source>
</evidence>
<evidence type="ECO:0000256" key="1">
    <source>
        <dbReference type="ARBA" id="ARBA00022801"/>
    </source>
</evidence>
<gene>
    <name evidence="3" type="ORF">F5984_17315</name>
</gene>
<dbReference type="PRINTS" id="PR00111">
    <property type="entry name" value="ABHYDROLASE"/>
</dbReference>
<dbReference type="GO" id="GO:0016020">
    <property type="term" value="C:membrane"/>
    <property type="evidence" value="ECO:0007669"/>
    <property type="project" value="TreeGrafter"/>
</dbReference>
<dbReference type="AlphaFoldDB" id="A0A7J5TXK9"/>
<accession>A0A7J5TXK9</accession>
<dbReference type="PRINTS" id="PR00412">
    <property type="entry name" value="EPOXHYDRLASE"/>
</dbReference>
<dbReference type="Proteomes" id="UP000488299">
    <property type="component" value="Unassembled WGS sequence"/>
</dbReference>
<dbReference type="InterPro" id="IPR000639">
    <property type="entry name" value="Epox_hydrolase-like"/>
</dbReference>
<dbReference type="Pfam" id="PF12697">
    <property type="entry name" value="Abhydrolase_6"/>
    <property type="match status" value="1"/>
</dbReference>
<protein>
    <submittedName>
        <fullName evidence="3">Alpha/beta fold hydrolase</fullName>
    </submittedName>
</protein>